<name>A0ABT3L874_9CYAN</name>
<dbReference type="Gene3D" id="3.90.1580.10">
    <property type="entry name" value="paralog of FGE (formylglycine-generating enzyme)"/>
    <property type="match status" value="1"/>
</dbReference>
<dbReference type="Pfam" id="PF12867">
    <property type="entry name" value="DinB_2"/>
    <property type="match status" value="1"/>
</dbReference>
<protein>
    <submittedName>
        <fullName evidence="6">SUMF1/EgtB/PvdO family nonheme iron enzyme</fullName>
    </submittedName>
</protein>
<evidence type="ECO:0000256" key="2">
    <source>
        <dbReference type="ARBA" id="ARBA00023004"/>
    </source>
</evidence>
<dbReference type="InterPro" id="IPR034660">
    <property type="entry name" value="DinB/YfiT-like"/>
</dbReference>
<gene>
    <name evidence="6" type="ORF">K4A83_15730</name>
</gene>
<evidence type="ECO:0000259" key="5">
    <source>
        <dbReference type="Pfam" id="PF12867"/>
    </source>
</evidence>
<evidence type="ECO:0000313" key="6">
    <source>
        <dbReference type="EMBL" id="MCW6037710.1"/>
    </source>
</evidence>
<evidence type="ECO:0000259" key="4">
    <source>
        <dbReference type="Pfam" id="PF03781"/>
    </source>
</evidence>
<dbReference type="InterPro" id="IPR005532">
    <property type="entry name" value="SUMF_dom"/>
</dbReference>
<accession>A0ABT3L874</accession>
<dbReference type="InterPro" id="IPR051043">
    <property type="entry name" value="Sulfatase_Mod_Factor_Kinase"/>
</dbReference>
<dbReference type="RefSeq" id="WP_407810051.1">
    <property type="nucleotide sequence ID" value="NZ_JAIHOM010000085.1"/>
</dbReference>
<feature type="domain" description="DinB-like" evidence="5">
    <location>
        <begin position="17"/>
        <end position="140"/>
    </location>
</feature>
<keyword evidence="1" id="KW-0560">Oxidoreductase</keyword>
<dbReference type="InterPro" id="IPR024775">
    <property type="entry name" value="DinB-like"/>
</dbReference>
<dbReference type="SUPFAM" id="SSF56436">
    <property type="entry name" value="C-type lectin-like"/>
    <property type="match status" value="1"/>
</dbReference>
<organism evidence="6 7">
    <name type="scientific">Spirulina subsalsa FACHB-351</name>
    <dbReference type="NCBI Taxonomy" id="234711"/>
    <lineage>
        <taxon>Bacteria</taxon>
        <taxon>Bacillati</taxon>
        <taxon>Cyanobacteriota</taxon>
        <taxon>Cyanophyceae</taxon>
        <taxon>Spirulinales</taxon>
        <taxon>Spirulinaceae</taxon>
        <taxon>Spirulina</taxon>
    </lineage>
</organism>
<keyword evidence="7" id="KW-1185">Reference proteome</keyword>
<feature type="domain" description="Sulfatase-modifying factor enzyme-like" evidence="4">
    <location>
        <begin position="168"/>
        <end position="411"/>
    </location>
</feature>
<dbReference type="PANTHER" id="PTHR23150">
    <property type="entry name" value="SULFATASE MODIFYING FACTOR 1, 2"/>
    <property type="match status" value="1"/>
</dbReference>
<dbReference type="Gene3D" id="1.20.120.450">
    <property type="entry name" value="dinb family like domain"/>
    <property type="match status" value="1"/>
</dbReference>
<dbReference type="Proteomes" id="UP001526426">
    <property type="component" value="Unassembled WGS sequence"/>
</dbReference>
<sequence>MRLNALASKRETLRQALLDCRQKTLTLVSDITPQELCQQSHPDFSPIGWHLGHIAFTEGLWILEHCAGIQPPSPISRQFWAADGLPKTQRQALPPFPLLQDYLDTIRQSVLTYLETAPLEQQERLWWWLLQHESQHNETIAIVLAMLRWGKHPQKPKTIAKTSGTFSPTLITIPSGEFPMGRDDLLAQDNERPPHWVYLPTYQIDSHPVTCQQYRQFMAAGGYHEQKYWSEVGWQWLQQNPITQPYYWREGADWDYHPVCGVSWYEAEAYARFVGKRLPSEAEWEKAATWHPTQSHPTPYPWGTDSPHPQRCNFDTHLGDTTPVYAYPDGRSPLGCWDMLGNVWEWTDSWFAGYPGFEFYPYRGYSEVYFDQQHRVMRGGSWITRPWGLRSSFRNWYHPWVRQMFVGFRCAVSSFD</sequence>
<keyword evidence="2" id="KW-0408">Iron</keyword>
<comment type="pathway">
    <text evidence="3">Amino-acid biosynthesis; ergothioneine biosynthesis.</text>
</comment>
<evidence type="ECO:0000256" key="1">
    <source>
        <dbReference type="ARBA" id="ARBA00023002"/>
    </source>
</evidence>
<dbReference type="SUPFAM" id="SSF109854">
    <property type="entry name" value="DinB/YfiT-like putative metalloenzymes"/>
    <property type="match status" value="1"/>
</dbReference>
<dbReference type="PANTHER" id="PTHR23150:SF36">
    <property type="entry name" value="HERCYNINE OXYGENASE"/>
    <property type="match status" value="1"/>
</dbReference>
<comment type="caution">
    <text evidence="6">The sequence shown here is derived from an EMBL/GenBank/DDBJ whole genome shotgun (WGS) entry which is preliminary data.</text>
</comment>
<dbReference type="EMBL" id="JAIHOM010000085">
    <property type="protein sequence ID" value="MCW6037710.1"/>
    <property type="molecule type" value="Genomic_DNA"/>
</dbReference>
<dbReference type="Pfam" id="PF03781">
    <property type="entry name" value="FGE-sulfatase"/>
    <property type="match status" value="1"/>
</dbReference>
<dbReference type="InterPro" id="IPR042095">
    <property type="entry name" value="SUMF_sf"/>
</dbReference>
<evidence type="ECO:0000313" key="7">
    <source>
        <dbReference type="Proteomes" id="UP001526426"/>
    </source>
</evidence>
<evidence type="ECO:0000256" key="3">
    <source>
        <dbReference type="ARBA" id="ARBA00037882"/>
    </source>
</evidence>
<proteinExistence type="predicted"/>
<reference evidence="6 7" key="1">
    <citation type="submission" date="2021-08" db="EMBL/GenBank/DDBJ databases">
        <title>Draft genome sequence of Spirulina subsalsa with high tolerance to salinity and hype-accumulation of phycocyanin.</title>
        <authorList>
            <person name="Pei H."/>
            <person name="Jiang L."/>
        </authorList>
    </citation>
    <scope>NUCLEOTIDE SEQUENCE [LARGE SCALE GENOMIC DNA]</scope>
    <source>
        <strain evidence="6 7">FACHB-351</strain>
    </source>
</reference>
<dbReference type="InterPro" id="IPR016187">
    <property type="entry name" value="CTDL_fold"/>
</dbReference>